<dbReference type="AlphaFoldDB" id="A0A1L1PBL6"/>
<protein>
    <recommendedName>
        <fullName evidence="1">N-acyl amino acid synthase FeeM catalytic core domain-containing protein</fullName>
    </recommendedName>
</protein>
<dbReference type="Pfam" id="PF21926">
    <property type="entry name" value="FeeM"/>
    <property type="match status" value="1"/>
</dbReference>
<evidence type="ECO:0000313" key="3">
    <source>
        <dbReference type="Proteomes" id="UP000028878"/>
    </source>
</evidence>
<organism evidence="2 3">
    <name type="scientific">Hydrogenophaga intermedia</name>
    <dbReference type="NCBI Taxonomy" id="65786"/>
    <lineage>
        <taxon>Bacteria</taxon>
        <taxon>Pseudomonadati</taxon>
        <taxon>Pseudomonadota</taxon>
        <taxon>Betaproteobacteria</taxon>
        <taxon>Burkholderiales</taxon>
        <taxon>Comamonadaceae</taxon>
        <taxon>Hydrogenophaga</taxon>
    </lineage>
</organism>
<feature type="domain" description="N-acyl amino acid synthase FeeM catalytic core" evidence="1">
    <location>
        <begin position="81"/>
        <end position="188"/>
    </location>
</feature>
<dbReference type="InterPro" id="IPR054597">
    <property type="entry name" value="FeeM_cat"/>
</dbReference>
<dbReference type="EMBL" id="CCAE010000011">
    <property type="protein sequence ID" value="CDN87432.1"/>
    <property type="molecule type" value="Genomic_DNA"/>
</dbReference>
<reference evidence="3" key="1">
    <citation type="submission" date="2014-11" db="EMBL/GenBank/DDBJ databases">
        <title>Draft genome sequence of Hydrogenophaga intermedia S1.</title>
        <authorList>
            <person name="Gan H.M."/>
            <person name="Chew T.H."/>
            <person name="Stolz A."/>
        </authorList>
    </citation>
    <scope>NUCLEOTIDE SEQUENCE [LARGE SCALE GENOMIC DNA]</scope>
    <source>
        <strain evidence="3">S1</strain>
    </source>
</reference>
<evidence type="ECO:0000259" key="1">
    <source>
        <dbReference type="Pfam" id="PF21926"/>
    </source>
</evidence>
<accession>A0A1L1PBL6</accession>
<dbReference type="RefSeq" id="WP_009518635.1">
    <property type="nucleotide sequence ID" value="NZ_CCAE010000011.1"/>
</dbReference>
<keyword evidence="3" id="KW-1185">Reference proteome</keyword>
<evidence type="ECO:0000313" key="2">
    <source>
        <dbReference type="EMBL" id="CDN87432.1"/>
    </source>
</evidence>
<name>A0A1L1PBL6_HYDIT</name>
<dbReference type="SUPFAM" id="SSF55729">
    <property type="entry name" value="Acyl-CoA N-acyltransferases (Nat)"/>
    <property type="match status" value="1"/>
</dbReference>
<gene>
    <name evidence="2" type="ORF">BN948_01854</name>
</gene>
<dbReference type="InterPro" id="IPR016181">
    <property type="entry name" value="Acyl_CoA_acyltransferase"/>
</dbReference>
<proteinExistence type="predicted"/>
<dbReference type="Proteomes" id="UP000028878">
    <property type="component" value="Unassembled WGS sequence"/>
</dbReference>
<sequence length="234" mass="25831">MDLFKTLATVAPPPTGTHATGQPIVPWSAPGVTPWQAPDPLSALVLPTRADRMRIAHLRDLADFKSEYLLDPGLAALEDNKDDAGVVMALMRGGEAIATIRFIPSGHGLTLTERFWADLVTDPAILGRNSWEVGRLVMAPEHRRADLLTPLLRLSLMELMRREHVEHMHGSCVMRMTRLYRRFGFQIHALRSQAGLDCALVHASVEASMRAFHIDEPVTAPAPLETQGEALLLQ</sequence>
<dbReference type="Gene3D" id="3.40.630.30">
    <property type="match status" value="1"/>
</dbReference>